<organism evidence="2 3">
    <name type="scientific">Ascobolus immersus RN42</name>
    <dbReference type="NCBI Taxonomy" id="1160509"/>
    <lineage>
        <taxon>Eukaryota</taxon>
        <taxon>Fungi</taxon>
        <taxon>Dikarya</taxon>
        <taxon>Ascomycota</taxon>
        <taxon>Pezizomycotina</taxon>
        <taxon>Pezizomycetes</taxon>
        <taxon>Pezizales</taxon>
        <taxon>Ascobolaceae</taxon>
        <taxon>Ascobolus</taxon>
    </lineage>
</organism>
<feature type="compositionally biased region" description="Low complexity" evidence="1">
    <location>
        <begin position="7"/>
        <end position="23"/>
    </location>
</feature>
<dbReference type="AlphaFoldDB" id="A0A3N4HVS4"/>
<sequence length="239" mass="26733">MESFTEIQNIQQQGGDDLQQDNGSPTDEVEGPGSLLKLSYTPTLDKMHEIYPYEIDFDNPPPLPIPVGPLGPDYIAPNHDCLGFSIEAHFMTLPDLIADPACYKWFRLMTDEEMERDHQLACISSYPGVTRPTNVGCIAQYADGLTDGDRARAHFLSENHLAASLDGGRSRFCKFCGGVRLCYFCYHHYRETLDGYPGYAPGMKPELFFPKLEHKDPFKMNLREPTSTTSTPSAAGELE</sequence>
<dbReference type="Proteomes" id="UP000275078">
    <property type="component" value="Unassembled WGS sequence"/>
</dbReference>
<feature type="region of interest" description="Disordered" evidence="1">
    <location>
        <begin position="220"/>
        <end position="239"/>
    </location>
</feature>
<name>A0A3N4HVS4_ASCIM</name>
<evidence type="ECO:0000313" key="3">
    <source>
        <dbReference type="Proteomes" id="UP000275078"/>
    </source>
</evidence>
<reference evidence="2 3" key="1">
    <citation type="journal article" date="2018" name="Nat. Ecol. Evol.">
        <title>Pezizomycetes genomes reveal the molecular basis of ectomycorrhizal truffle lifestyle.</title>
        <authorList>
            <person name="Murat C."/>
            <person name="Payen T."/>
            <person name="Noel B."/>
            <person name="Kuo A."/>
            <person name="Morin E."/>
            <person name="Chen J."/>
            <person name="Kohler A."/>
            <person name="Krizsan K."/>
            <person name="Balestrini R."/>
            <person name="Da Silva C."/>
            <person name="Montanini B."/>
            <person name="Hainaut M."/>
            <person name="Levati E."/>
            <person name="Barry K.W."/>
            <person name="Belfiori B."/>
            <person name="Cichocki N."/>
            <person name="Clum A."/>
            <person name="Dockter R.B."/>
            <person name="Fauchery L."/>
            <person name="Guy J."/>
            <person name="Iotti M."/>
            <person name="Le Tacon F."/>
            <person name="Lindquist E.A."/>
            <person name="Lipzen A."/>
            <person name="Malagnac F."/>
            <person name="Mello A."/>
            <person name="Molinier V."/>
            <person name="Miyauchi S."/>
            <person name="Poulain J."/>
            <person name="Riccioni C."/>
            <person name="Rubini A."/>
            <person name="Sitrit Y."/>
            <person name="Splivallo R."/>
            <person name="Traeger S."/>
            <person name="Wang M."/>
            <person name="Zifcakova L."/>
            <person name="Wipf D."/>
            <person name="Zambonelli A."/>
            <person name="Paolocci F."/>
            <person name="Nowrousian M."/>
            <person name="Ottonello S."/>
            <person name="Baldrian P."/>
            <person name="Spatafora J.W."/>
            <person name="Henrissat B."/>
            <person name="Nagy L.G."/>
            <person name="Aury J.M."/>
            <person name="Wincker P."/>
            <person name="Grigoriev I.V."/>
            <person name="Bonfante P."/>
            <person name="Martin F.M."/>
        </authorList>
    </citation>
    <scope>NUCLEOTIDE SEQUENCE [LARGE SCALE GENOMIC DNA]</scope>
    <source>
        <strain evidence="2 3">RN42</strain>
    </source>
</reference>
<feature type="region of interest" description="Disordered" evidence="1">
    <location>
        <begin position="1"/>
        <end position="35"/>
    </location>
</feature>
<proteinExistence type="predicted"/>
<gene>
    <name evidence="2" type="ORF">BJ508DRAFT_310852</name>
</gene>
<accession>A0A3N4HVS4</accession>
<evidence type="ECO:0000313" key="2">
    <source>
        <dbReference type="EMBL" id="RPA76638.1"/>
    </source>
</evidence>
<evidence type="ECO:0000256" key="1">
    <source>
        <dbReference type="SAM" id="MobiDB-lite"/>
    </source>
</evidence>
<keyword evidence="3" id="KW-1185">Reference proteome</keyword>
<dbReference type="EMBL" id="ML119740">
    <property type="protein sequence ID" value="RPA76638.1"/>
    <property type="molecule type" value="Genomic_DNA"/>
</dbReference>
<protein>
    <submittedName>
        <fullName evidence="2">Uncharacterized protein</fullName>
    </submittedName>
</protein>